<feature type="region of interest" description="Disordered" evidence="1">
    <location>
        <begin position="181"/>
        <end position="324"/>
    </location>
</feature>
<feature type="compositionally biased region" description="Basic and acidic residues" evidence="1">
    <location>
        <begin position="282"/>
        <end position="302"/>
    </location>
</feature>
<sequence length="403" mass="45942">MAKDIGAPTPQSENPSPWPASKQVSVVLPTGSTEQLPTPNQSEGVMVNGLCIVEGILPDGRGKRLTWEEVEVLVRLCMERTTEDEINTRPKKWWTETSDLLYARTARSYSWQSCKRRMQQLLCACRLFKDGTADRLEFADAGLQRDLRQLPHELRSEMVEWMNKTVPSEQQNVLGKIKALGERRADRQLEKQRPEGGDGEKQQERDYHKRKHDRVWKWLGSLPPPGEMLSALDDSDRTERGRNAASGQRDRSRSPRREGAKYRQRSPLGRRDPQPTSTPTGKIERYFEPDHPRDSREQDAVKNEQTGWAKQPLPKNDPKKMTPGERSNLAVQLEDTVDDLADDFIANHMYPLVRSAYPSHTDEARNKHEAVNLACYALFRNMAKITVELLAAAGLPTPPFPME</sequence>
<dbReference type="EMBL" id="KK088430">
    <property type="protein sequence ID" value="EYE93676.1"/>
    <property type="molecule type" value="Genomic_DNA"/>
</dbReference>
<evidence type="ECO:0000313" key="3">
    <source>
        <dbReference type="Proteomes" id="UP000019804"/>
    </source>
</evidence>
<dbReference type="RefSeq" id="XP_040637364.1">
    <property type="nucleotide sequence ID" value="XM_040782334.1"/>
</dbReference>
<organism evidence="2 3">
    <name type="scientific">Aspergillus ruber (strain CBS 135680)</name>
    <dbReference type="NCBI Taxonomy" id="1388766"/>
    <lineage>
        <taxon>Eukaryota</taxon>
        <taxon>Fungi</taxon>
        <taxon>Dikarya</taxon>
        <taxon>Ascomycota</taxon>
        <taxon>Pezizomycotina</taxon>
        <taxon>Eurotiomycetes</taxon>
        <taxon>Eurotiomycetidae</taxon>
        <taxon>Eurotiales</taxon>
        <taxon>Aspergillaceae</taxon>
        <taxon>Aspergillus</taxon>
        <taxon>Aspergillus subgen. Aspergillus</taxon>
    </lineage>
</organism>
<accession>A0A017SA46</accession>
<keyword evidence="3" id="KW-1185">Reference proteome</keyword>
<dbReference type="HOGENOM" id="CLU_683298_0_0_1"/>
<proteinExistence type="predicted"/>
<evidence type="ECO:0000256" key="1">
    <source>
        <dbReference type="SAM" id="MobiDB-lite"/>
    </source>
</evidence>
<gene>
    <name evidence="2" type="ORF">EURHEDRAFT_414092</name>
</gene>
<dbReference type="GeneID" id="63697458"/>
<protein>
    <submittedName>
        <fullName evidence="2">Uncharacterized protein</fullName>
    </submittedName>
</protein>
<feature type="compositionally biased region" description="Basic and acidic residues" evidence="1">
    <location>
        <begin position="234"/>
        <end position="261"/>
    </location>
</feature>
<name>A0A017SA46_ASPRC</name>
<dbReference type="Proteomes" id="UP000019804">
    <property type="component" value="Unassembled WGS sequence"/>
</dbReference>
<evidence type="ECO:0000313" key="2">
    <source>
        <dbReference type="EMBL" id="EYE93676.1"/>
    </source>
</evidence>
<dbReference type="AlphaFoldDB" id="A0A017SA46"/>
<dbReference type="OrthoDB" id="4414363at2759"/>
<feature type="region of interest" description="Disordered" evidence="1">
    <location>
        <begin position="1"/>
        <end position="22"/>
    </location>
</feature>
<reference evidence="3" key="1">
    <citation type="journal article" date="2014" name="Nat. Commun.">
        <title>Genomic adaptations of the halophilic Dead Sea filamentous fungus Eurotium rubrum.</title>
        <authorList>
            <person name="Kis-Papo T."/>
            <person name="Weig A.R."/>
            <person name="Riley R."/>
            <person name="Persoh D."/>
            <person name="Salamov A."/>
            <person name="Sun H."/>
            <person name="Lipzen A."/>
            <person name="Wasser S.P."/>
            <person name="Rambold G."/>
            <person name="Grigoriev I.V."/>
            <person name="Nevo E."/>
        </authorList>
    </citation>
    <scope>NUCLEOTIDE SEQUENCE [LARGE SCALE GENOMIC DNA]</scope>
    <source>
        <strain evidence="3">CBS 135680</strain>
    </source>
</reference>
<feature type="compositionally biased region" description="Basic and acidic residues" evidence="1">
    <location>
        <begin position="181"/>
        <end position="207"/>
    </location>
</feature>